<dbReference type="SMART" id="SM00823">
    <property type="entry name" value="PKS_PP"/>
    <property type="match status" value="1"/>
</dbReference>
<dbReference type="EMBL" id="HG992979">
    <property type="protein sequence ID" value="CAE7021745.1"/>
    <property type="molecule type" value="Genomic_DNA"/>
</dbReference>
<proteinExistence type="predicted"/>
<dbReference type="Gene3D" id="3.30.559.10">
    <property type="entry name" value="Chloramphenicol acetyltransferase-like domain"/>
    <property type="match status" value="1"/>
</dbReference>
<dbReference type="PROSITE" id="PS50075">
    <property type="entry name" value="CARRIER"/>
    <property type="match status" value="1"/>
</dbReference>
<dbReference type="AlphaFoldDB" id="A0A6S6VJJ0"/>
<dbReference type="GO" id="GO:0043041">
    <property type="term" value="P:amino acid activation for nonribosomal peptide biosynthetic process"/>
    <property type="evidence" value="ECO:0007669"/>
    <property type="project" value="TreeGrafter"/>
</dbReference>
<reference evidence="4" key="1">
    <citation type="submission" date="2021-02" db="EMBL/GenBank/DDBJ databases">
        <authorList>
            <person name="Syme A R."/>
            <person name="Syme A R."/>
            <person name="Moolhuijzen P."/>
        </authorList>
    </citation>
    <scope>NUCLEOTIDE SEQUENCE</scope>
    <source>
        <strain evidence="4">W1-1</strain>
    </source>
</reference>
<organism evidence="4 5">
    <name type="scientific">Pyrenophora teres f. teres</name>
    <dbReference type="NCBI Taxonomy" id="97479"/>
    <lineage>
        <taxon>Eukaryota</taxon>
        <taxon>Fungi</taxon>
        <taxon>Dikarya</taxon>
        <taxon>Ascomycota</taxon>
        <taxon>Pezizomycotina</taxon>
        <taxon>Dothideomycetes</taxon>
        <taxon>Pleosporomycetidae</taxon>
        <taxon>Pleosporales</taxon>
        <taxon>Pleosporineae</taxon>
        <taxon>Pleosporaceae</taxon>
        <taxon>Pyrenophora</taxon>
    </lineage>
</organism>
<dbReference type="Gene3D" id="3.30.300.30">
    <property type="match status" value="1"/>
</dbReference>
<dbReference type="InterPro" id="IPR023213">
    <property type="entry name" value="CAT-like_dom_sf"/>
</dbReference>
<name>A0A6S6VJJ0_9PLEO</name>
<protein>
    <submittedName>
        <fullName evidence="4">Condensation multi-domain protein</fullName>
    </submittedName>
</protein>
<dbReference type="Pfam" id="PF00550">
    <property type="entry name" value="PP-binding"/>
    <property type="match status" value="1"/>
</dbReference>
<dbReference type="InterPro" id="IPR009081">
    <property type="entry name" value="PP-bd_ACP"/>
</dbReference>
<dbReference type="SUPFAM" id="SSF52777">
    <property type="entry name" value="CoA-dependent acyltransferases"/>
    <property type="match status" value="2"/>
</dbReference>
<dbReference type="InterPro" id="IPR006162">
    <property type="entry name" value="Ppantetheine_attach_site"/>
</dbReference>
<dbReference type="InterPro" id="IPR001242">
    <property type="entry name" value="Condensation_dom"/>
</dbReference>
<keyword evidence="2" id="KW-0597">Phosphoprotein</keyword>
<dbReference type="InterPro" id="IPR045851">
    <property type="entry name" value="AMP-bd_C_sf"/>
</dbReference>
<dbReference type="PANTHER" id="PTHR45527:SF1">
    <property type="entry name" value="FATTY ACID SYNTHASE"/>
    <property type="match status" value="1"/>
</dbReference>
<dbReference type="GO" id="GO:0031177">
    <property type="term" value="F:phosphopantetheine binding"/>
    <property type="evidence" value="ECO:0007669"/>
    <property type="project" value="InterPro"/>
</dbReference>
<keyword evidence="1" id="KW-0596">Phosphopantetheine</keyword>
<dbReference type="GO" id="GO:0044550">
    <property type="term" value="P:secondary metabolite biosynthetic process"/>
    <property type="evidence" value="ECO:0007669"/>
    <property type="project" value="TreeGrafter"/>
</dbReference>
<dbReference type="Proteomes" id="UP000472372">
    <property type="component" value="Chromosome 3"/>
</dbReference>
<evidence type="ECO:0000256" key="1">
    <source>
        <dbReference type="ARBA" id="ARBA00022450"/>
    </source>
</evidence>
<dbReference type="InterPro" id="IPR036736">
    <property type="entry name" value="ACP-like_sf"/>
</dbReference>
<dbReference type="PROSITE" id="PS00012">
    <property type="entry name" value="PHOSPHOPANTETHEINE"/>
    <property type="match status" value="1"/>
</dbReference>
<dbReference type="Gene3D" id="3.30.559.30">
    <property type="entry name" value="Nonribosomal peptide synthetase, condensation domain"/>
    <property type="match status" value="1"/>
</dbReference>
<dbReference type="GO" id="GO:0005737">
    <property type="term" value="C:cytoplasm"/>
    <property type="evidence" value="ECO:0007669"/>
    <property type="project" value="TreeGrafter"/>
</dbReference>
<dbReference type="GO" id="GO:0016874">
    <property type="term" value="F:ligase activity"/>
    <property type="evidence" value="ECO:0007669"/>
    <property type="project" value="UniProtKB-KW"/>
</dbReference>
<dbReference type="CDD" id="cd19542">
    <property type="entry name" value="CT_NRPS-like"/>
    <property type="match status" value="1"/>
</dbReference>
<accession>A0A6S6VJJ0</accession>
<evidence type="ECO:0000256" key="3">
    <source>
        <dbReference type="ARBA" id="ARBA00022598"/>
    </source>
</evidence>
<keyword evidence="3" id="KW-0436">Ligase</keyword>
<gene>
    <name evidence="4" type="ORF">PTTW11_03317</name>
</gene>
<dbReference type="SUPFAM" id="SSF47336">
    <property type="entry name" value="ACP-like"/>
    <property type="match status" value="1"/>
</dbReference>
<dbReference type="PANTHER" id="PTHR45527">
    <property type="entry name" value="NONRIBOSOMAL PEPTIDE SYNTHETASE"/>
    <property type="match status" value="1"/>
</dbReference>
<evidence type="ECO:0000313" key="5">
    <source>
        <dbReference type="Proteomes" id="UP000472372"/>
    </source>
</evidence>
<evidence type="ECO:0000313" key="4">
    <source>
        <dbReference type="EMBL" id="CAE7021745.1"/>
    </source>
</evidence>
<dbReference type="InterPro" id="IPR020806">
    <property type="entry name" value="PKS_PP-bd"/>
</dbReference>
<sequence length="637" mass="70171">MQKCLPQAKYLAVEVVLPSGQKDHAMLAAFIQLDRATTAQRLAKCKAIENNSIAQIVLLAGVEEELAKRLPGYMVPTQLREIGASFTAQQLAEMRTSSQGPKRQPATEAEQAMQQLWARVLGIEPESIGLDDSFFRLGGDSIAAMKLVGEACRTGLQLSVADIFRHPTLAVLACVQPSQYSNALEVVPAFSLLSPILKDAIFSVAKPFGCALPLPINNVMDIVPASYTQAFYIANGVRAPKEAFNYFHLDLGSTLDVEVLKASCRALLDFSPILRTYFTYFQGKLYQVIPRHQDLPFYTFKVDGPLEEESQAIHMRDLNQASPLGLPTSFMLVQSAAGVNRLIVRLSHAQYDGVCLPVILRTLATIYQQEPVHLTTSFLDYLGYCRDRHLASVHYWRELLAGSHITNITSKLCPKAHKDTALRPVKVERVICTPKLPAGLTMASLVSSAWAVVLSHISEEEDVVYGLVVAGRNSNLPGITEVMGPCVNSVPVRVQPSSDITATELLHSVQNQYVSLGESDSMGLDDIVQHCTDWPAKSEFDSIVKHQNIEEQPEIQFAGQITKLYWFENPYVVPHQLQVLSHPRGNNLTITIYGSTGILTDQCAEKLLTMLCNTITQFSSNLNTPLALCKSLFLACT</sequence>
<dbReference type="Pfam" id="PF00668">
    <property type="entry name" value="Condensation"/>
    <property type="match status" value="1"/>
</dbReference>
<dbReference type="Gene3D" id="1.10.1200.10">
    <property type="entry name" value="ACP-like"/>
    <property type="match status" value="1"/>
</dbReference>
<dbReference type="FunFam" id="1.10.1200.10:FF:000005">
    <property type="entry name" value="Nonribosomal peptide synthetase 1"/>
    <property type="match status" value="1"/>
</dbReference>
<evidence type="ECO:0000256" key="2">
    <source>
        <dbReference type="ARBA" id="ARBA00022553"/>
    </source>
</evidence>